<dbReference type="SUPFAM" id="SSF55120">
    <property type="entry name" value="Pseudouridine synthase"/>
    <property type="match status" value="1"/>
</dbReference>
<dbReference type="InterPro" id="IPR020103">
    <property type="entry name" value="PsdUridine_synth_cat_dom_sf"/>
</dbReference>
<dbReference type="RefSeq" id="WP_138603317.1">
    <property type="nucleotide sequence ID" value="NZ_VCIA01000001.1"/>
</dbReference>
<evidence type="ECO:0000256" key="3">
    <source>
        <dbReference type="ARBA" id="ARBA00023235"/>
    </source>
</evidence>
<dbReference type="CDD" id="cd02570">
    <property type="entry name" value="PseudoU_synth_EcTruA"/>
    <property type="match status" value="1"/>
</dbReference>
<comment type="catalytic activity">
    <reaction evidence="4 7">
        <text>uridine(38/39/40) in tRNA = pseudouridine(38/39/40) in tRNA</text>
        <dbReference type="Rhea" id="RHEA:22376"/>
        <dbReference type="Rhea" id="RHEA-COMP:10085"/>
        <dbReference type="Rhea" id="RHEA-COMP:10087"/>
        <dbReference type="ChEBI" id="CHEBI:65314"/>
        <dbReference type="ChEBI" id="CHEBI:65315"/>
        <dbReference type="EC" id="5.4.99.12"/>
    </reaction>
</comment>
<evidence type="ECO:0000313" key="9">
    <source>
        <dbReference type="EMBL" id="TMN22409.1"/>
    </source>
</evidence>
<feature type="active site" description="Nucleophile" evidence="4 5">
    <location>
        <position position="53"/>
    </location>
</feature>
<feature type="domain" description="Pseudouridine synthase I TruA alpha/beta" evidence="8">
    <location>
        <begin position="146"/>
        <end position="247"/>
    </location>
</feature>
<dbReference type="InterPro" id="IPR001406">
    <property type="entry name" value="PsdUridine_synth_TruA"/>
</dbReference>
<dbReference type="GO" id="GO:0031119">
    <property type="term" value="P:tRNA pseudouridine synthesis"/>
    <property type="evidence" value="ECO:0007669"/>
    <property type="project" value="UniProtKB-UniRule"/>
</dbReference>
<feature type="binding site" evidence="4 6">
    <location>
        <position position="111"/>
    </location>
    <ligand>
        <name>substrate</name>
    </ligand>
</feature>
<evidence type="ECO:0000256" key="2">
    <source>
        <dbReference type="ARBA" id="ARBA00022694"/>
    </source>
</evidence>
<comment type="function">
    <text evidence="4">Formation of pseudouridine at positions 38, 39 and 40 in the anticodon stem and loop of transfer RNAs.</text>
</comment>
<evidence type="ECO:0000256" key="5">
    <source>
        <dbReference type="PIRSR" id="PIRSR001430-1"/>
    </source>
</evidence>
<proteinExistence type="inferred from homology"/>
<name>A0A5S3QKY3_9BACI</name>
<dbReference type="Proteomes" id="UP000306980">
    <property type="component" value="Unassembled WGS sequence"/>
</dbReference>
<accession>A0A5S3QKY3</accession>
<evidence type="ECO:0000256" key="1">
    <source>
        <dbReference type="ARBA" id="ARBA00009375"/>
    </source>
</evidence>
<dbReference type="InterPro" id="IPR020097">
    <property type="entry name" value="PsdUridine_synth_TruA_a/b_dom"/>
</dbReference>
<dbReference type="EMBL" id="VCIA01000001">
    <property type="protein sequence ID" value="TMN22409.1"/>
    <property type="molecule type" value="Genomic_DNA"/>
</dbReference>
<dbReference type="Gene3D" id="3.30.70.580">
    <property type="entry name" value="Pseudouridine synthase I, catalytic domain, N-terminal subdomain"/>
    <property type="match status" value="1"/>
</dbReference>
<evidence type="ECO:0000256" key="4">
    <source>
        <dbReference type="HAMAP-Rule" id="MF_00171"/>
    </source>
</evidence>
<comment type="subunit">
    <text evidence="4">Homodimer.</text>
</comment>
<dbReference type="HAMAP" id="MF_00171">
    <property type="entry name" value="TruA"/>
    <property type="match status" value="1"/>
</dbReference>
<dbReference type="FunFam" id="3.30.70.580:FF:000001">
    <property type="entry name" value="tRNA pseudouridine synthase A"/>
    <property type="match status" value="1"/>
</dbReference>
<dbReference type="InterPro" id="IPR020094">
    <property type="entry name" value="TruA/RsuA/RluB/E/F_N"/>
</dbReference>
<dbReference type="NCBIfam" id="TIGR00071">
    <property type="entry name" value="hisT_truA"/>
    <property type="match status" value="1"/>
</dbReference>
<dbReference type="PANTHER" id="PTHR11142:SF0">
    <property type="entry name" value="TRNA PSEUDOURIDINE SYNTHASE-LIKE 1"/>
    <property type="match status" value="1"/>
</dbReference>
<dbReference type="Pfam" id="PF01416">
    <property type="entry name" value="PseudoU_synth_1"/>
    <property type="match status" value="2"/>
</dbReference>
<feature type="domain" description="Pseudouridine synthase I TruA alpha/beta" evidence="8">
    <location>
        <begin position="9"/>
        <end position="105"/>
    </location>
</feature>
<dbReference type="PANTHER" id="PTHR11142">
    <property type="entry name" value="PSEUDOURIDYLATE SYNTHASE"/>
    <property type="match status" value="1"/>
</dbReference>
<organism evidence="9 10">
    <name type="scientific">Lentibacillus cibarius</name>
    <dbReference type="NCBI Taxonomy" id="2583219"/>
    <lineage>
        <taxon>Bacteria</taxon>
        <taxon>Bacillati</taxon>
        <taxon>Bacillota</taxon>
        <taxon>Bacilli</taxon>
        <taxon>Bacillales</taxon>
        <taxon>Bacillaceae</taxon>
        <taxon>Lentibacillus</taxon>
    </lineage>
</organism>
<evidence type="ECO:0000259" key="8">
    <source>
        <dbReference type="Pfam" id="PF01416"/>
    </source>
</evidence>
<comment type="caution">
    <text evidence="9">The sequence shown here is derived from an EMBL/GenBank/DDBJ whole genome shotgun (WGS) entry which is preliminary data.</text>
</comment>
<comment type="caution">
    <text evidence="4">Lacks conserved residue(s) required for the propagation of feature annotation.</text>
</comment>
<protein>
    <recommendedName>
        <fullName evidence="4">tRNA pseudouridine synthase A</fullName>
        <ecNumber evidence="4">5.4.99.12</ecNumber>
    </recommendedName>
    <alternativeName>
        <fullName evidence="4">tRNA pseudouridine(38-40) synthase</fullName>
    </alternativeName>
    <alternativeName>
        <fullName evidence="4">tRNA pseudouridylate synthase I</fullName>
    </alternativeName>
    <alternativeName>
        <fullName evidence="4">tRNA-uridine isomerase I</fullName>
    </alternativeName>
</protein>
<gene>
    <name evidence="4 9" type="primary">truA</name>
    <name evidence="9" type="ORF">FFL34_09945</name>
</gene>
<keyword evidence="3 4" id="KW-0413">Isomerase</keyword>
<dbReference type="GO" id="GO:0003723">
    <property type="term" value="F:RNA binding"/>
    <property type="evidence" value="ECO:0007669"/>
    <property type="project" value="InterPro"/>
</dbReference>
<dbReference type="Gene3D" id="3.30.70.660">
    <property type="entry name" value="Pseudouridine synthase I, catalytic domain, C-terminal subdomain"/>
    <property type="match status" value="1"/>
</dbReference>
<sequence>MTKILCEISYDGTRFSGYQIQPRVRTVQGELEKALMKIHKGTHIEIHGSGRTDKGVHAKAQMAHFESPYNLTPTEWKRAINSLMPSDIHVNETAEVPDAFHARFDVIEKEYRYYIYNEREKDVFKQNYVYQFPFALDIRAMQQAGKQFVGSHDFTTFSSAKAAVKGSKVRTLYEVSCHRDGSQIEIVLRGDGFLYNMVRIIAGTLLEVGRSKMEPGDIDCLFAKKDRQLAGDTLPPQGLYLWNVRYNEKIIGDKMNTVLPR</sequence>
<dbReference type="GO" id="GO:0160147">
    <property type="term" value="F:tRNA pseudouridine(38-40) synthase activity"/>
    <property type="evidence" value="ECO:0007669"/>
    <property type="project" value="UniProtKB-EC"/>
</dbReference>
<dbReference type="EC" id="5.4.99.12" evidence="4"/>
<evidence type="ECO:0000256" key="7">
    <source>
        <dbReference type="RuleBase" id="RU003792"/>
    </source>
</evidence>
<dbReference type="InterPro" id="IPR020095">
    <property type="entry name" value="PsdUridine_synth_TruA_C"/>
</dbReference>
<comment type="similarity">
    <text evidence="1 4 7">Belongs to the tRNA pseudouridine synthase TruA family.</text>
</comment>
<dbReference type="AlphaFoldDB" id="A0A5S3QKY3"/>
<dbReference type="PIRSF" id="PIRSF001430">
    <property type="entry name" value="tRNA_psdUrid_synth"/>
    <property type="match status" value="1"/>
</dbReference>
<reference evidence="9 10" key="1">
    <citation type="submission" date="2019-05" db="EMBL/GenBank/DDBJ databases">
        <title>Genomic analysis of Lentibacillus sp. NKC220-2.</title>
        <authorList>
            <person name="Oh Y.J."/>
        </authorList>
    </citation>
    <scope>NUCLEOTIDE SEQUENCE [LARGE SCALE GENOMIC DNA]</scope>
    <source>
        <strain evidence="9 10">NKC220-2</strain>
    </source>
</reference>
<evidence type="ECO:0000313" key="10">
    <source>
        <dbReference type="Proteomes" id="UP000306980"/>
    </source>
</evidence>
<keyword evidence="2 4" id="KW-0819">tRNA processing</keyword>
<dbReference type="OrthoDB" id="9811823at2"/>
<evidence type="ECO:0000256" key="6">
    <source>
        <dbReference type="PIRSR" id="PIRSR001430-2"/>
    </source>
</evidence>